<sequence length="947" mass="107762" precursor="true">MRFILLLFSFLLLFQNFVFGQNTIKEGLQNLQSKNYPKAISIFDELLKKEPQNTALLYNRAYATLLLHQSNKVIEIKTEDLRFKNFQSQHDTLKHAYKLTSQALENYRNLSESDKNKLISEGIGNFKDVFNLKEGIAKASSNLIVDAFYYVPFQRLPLTPPYNRPENADTTQALRHILVLQATDFLETYQKTRAYDGIKNARRSLLKEFITIPDLRARGTGNGYLYEKYYAYILEDYTEEELRNIIPEFYGADWNFPKYGYKNKEEYKKLEAFAKSKSLTVLELFGKLNLHYKGVIYENKMCLNCDLYSDFINEFAPHQLAFVAVQKLASQFIVDKKWSEASAVYQKFKPLFVNKNFGKQDDFDKIIALLNQKEDNLRLKNLGKNINTGGYETAPVPFVNSYGNEGLYFCRMDLGTGQDVYYSFYENGKYSKAVRLPDGVNTNTHEVPQSVSFDGNTLVLFGNYGGLDAYKIELRQQNNKLGNGDLFFAERNTKGDNNNSNSPTWGRIKAFPFPVNTPNYEAGLSFSADGNAVVFSSDREGVIGNHLPKAPKDRLYFHGREEFNIDIFVSEKNGETGEWNEPINLGEIINTPFAETQPFLHPDMKTLYFVSDGHYGIGSGDIFMSKRLNPNSWTEWSEPVNLGKSINSPFLDGFYMGTSGEFAFIVLKNTETANQNQNNSYKTNYDIYRFEVPERFRPEPVLPPTIITGKLIDKNGKGIQTQIFIEDLGTGKIISSTQSSAKDGSFKVQISSNLFSNSNSSNPKIGMYAKEKGSFSTSQNISITTNKKGGNETNQNSSSNSTSQTSKTGMKDKPIIYTTNQNLEIYKISELINGETTVRLNNLFFDFDSYALQETSLPEIERLFEILKDNPTLKVKIEGHTDNTGKAEYNLQLSKNRAKAVSEQLISLGIDKSRVTFEGFGSQRQIADNFNDEGRAKNRRVEFRLSE</sequence>
<dbReference type="STRING" id="880071.Fleli_1502"/>
<dbReference type="eggNOG" id="COG2885">
    <property type="taxonomic scope" value="Bacteria"/>
</dbReference>
<reference evidence="8" key="1">
    <citation type="submission" date="2012-06" db="EMBL/GenBank/DDBJ databases">
        <title>The complete genome of Flexibacter litoralis DSM 6794.</title>
        <authorList>
            <person name="Lucas S."/>
            <person name="Copeland A."/>
            <person name="Lapidus A."/>
            <person name="Glavina del Rio T."/>
            <person name="Dalin E."/>
            <person name="Tice H."/>
            <person name="Bruce D."/>
            <person name="Goodwin L."/>
            <person name="Pitluck S."/>
            <person name="Peters L."/>
            <person name="Ovchinnikova G."/>
            <person name="Lu M."/>
            <person name="Kyrpides N."/>
            <person name="Mavromatis K."/>
            <person name="Ivanova N."/>
            <person name="Brettin T."/>
            <person name="Detter J.C."/>
            <person name="Han C."/>
            <person name="Larimer F."/>
            <person name="Land M."/>
            <person name="Hauser L."/>
            <person name="Markowitz V."/>
            <person name="Cheng J.-F."/>
            <person name="Hugenholtz P."/>
            <person name="Woyke T."/>
            <person name="Wu D."/>
            <person name="Spring S."/>
            <person name="Lang E."/>
            <person name="Kopitz M."/>
            <person name="Brambilla E."/>
            <person name="Klenk H.-P."/>
            <person name="Eisen J.A."/>
        </authorList>
    </citation>
    <scope>NUCLEOTIDE SEQUENCE [LARGE SCALE GENOMIC DNA]</scope>
    <source>
        <strain evidence="8">ATCC 23117 / DSM 6794 / NBRC 15988 / NCIMB 1366 / Sio-4</strain>
    </source>
</reference>
<dbReference type="InterPro" id="IPR011659">
    <property type="entry name" value="WD40"/>
</dbReference>
<feature type="region of interest" description="Disordered" evidence="5">
    <location>
        <begin position="781"/>
        <end position="813"/>
    </location>
</feature>
<dbReference type="PANTHER" id="PTHR30329:SF21">
    <property type="entry name" value="LIPOPROTEIN YIAD-RELATED"/>
    <property type="match status" value="1"/>
</dbReference>
<dbReference type="AlphaFoldDB" id="I4AIY9"/>
<dbReference type="EMBL" id="CP003345">
    <property type="protein sequence ID" value="AFM03924.1"/>
    <property type="molecule type" value="Genomic_DNA"/>
</dbReference>
<dbReference type="PROSITE" id="PS51123">
    <property type="entry name" value="OMPA_2"/>
    <property type="match status" value="1"/>
</dbReference>
<evidence type="ECO:0000256" key="1">
    <source>
        <dbReference type="ARBA" id="ARBA00004442"/>
    </source>
</evidence>
<feature type="domain" description="OmpA-like" evidence="6">
    <location>
        <begin position="833"/>
        <end position="947"/>
    </location>
</feature>
<dbReference type="PRINTS" id="PR01021">
    <property type="entry name" value="OMPADOMAIN"/>
</dbReference>
<evidence type="ECO:0000259" key="6">
    <source>
        <dbReference type="PROSITE" id="PS51123"/>
    </source>
</evidence>
<dbReference type="RefSeq" id="WP_014797381.1">
    <property type="nucleotide sequence ID" value="NC_018018.1"/>
</dbReference>
<name>I4AIY9_BERLS</name>
<dbReference type="Proteomes" id="UP000006054">
    <property type="component" value="Chromosome"/>
</dbReference>
<keyword evidence="8" id="KW-1185">Reference proteome</keyword>
<evidence type="ECO:0000313" key="7">
    <source>
        <dbReference type="EMBL" id="AFM03924.1"/>
    </source>
</evidence>
<evidence type="ECO:0000256" key="4">
    <source>
        <dbReference type="PROSITE-ProRule" id="PRU00473"/>
    </source>
</evidence>
<gene>
    <name evidence="7" type="ordered locus">Fleli_1502</name>
</gene>
<organism evidence="7 8">
    <name type="scientific">Bernardetia litoralis (strain ATCC 23117 / DSM 6794 / NBRC 15988 / NCIMB 1366 / Fx l1 / Sio-4)</name>
    <name type="common">Flexibacter litoralis</name>
    <dbReference type="NCBI Taxonomy" id="880071"/>
    <lineage>
        <taxon>Bacteria</taxon>
        <taxon>Pseudomonadati</taxon>
        <taxon>Bacteroidota</taxon>
        <taxon>Cytophagia</taxon>
        <taxon>Cytophagales</taxon>
        <taxon>Bernardetiaceae</taxon>
        <taxon>Bernardetia</taxon>
    </lineage>
</organism>
<dbReference type="CDD" id="cd07185">
    <property type="entry name" value="OmpA_C-like"/>
    <property type="match status" value="1"/>
</dbReference>
<dbReference type="Pfam" id="PF00691">
    <property type="entry name" value="OmpA"/>
    <property type="match status" value="1"/>
</dbReference>
<dbReference type="InterPro" id="IPR036737">
    <property type="entry name" value="OmpA-like_sf"/>
</dbReference>
<evidence type="ECO:0000256" key="5">
    <source>
        <dbReference type="SAM" id="MobiDB-lite"/>
    </source>
</evidence>
<dbReference type="InterPro" id="IPR011990">
    <property type="entry name" value="TPR-like_helical_dom_sf"/>
</dbReference>
<feature type="compositionally biased region" description="Low complexity" evidence="5">
    <location>
        <begin position="793"/>
        <end position="806"/>
    </location>
</feature>
<evidence type="ECO:0000313" key="8">
    <source>
        <dbReference type="Proteomes" id="UP000006054"/>
    </source>
</evidence>
<dbReference type="HOGENOM" id="CLU_310525_0_0_10"/>
<dbReference type="InterPro" id="IPR050330">
    <property type="entry name" value="Bact_OuterMem_StrucFunc"/>
</dbReference>
<comment type="subcellular location">
    <subcellularLocation>
        <location evidence="1">Cell outer membrane</location>
    </subcellularLocation>
</comment>
<dbReference type="InterPro" id="IPR006665">
    <property type="entry name" value="OmpA-like"/>
</dbReference>
<protein>
    <submittedName>
        <fullName evidence="7">Outer membrane protein/peptidoglycan-associated (Lipo)protein</fullName>
    </submittedName>
</protein>
<dbReference type="SUPFAM" id="SSF103088">
    <property type="entry name" value="OmpA-like"/>
    <property type="match status" value="1"/>
</dbReference>
<accession>I4AIY9</accession>
<keyword evidence="3" id="KW-0998">Cell outer membrane</keyword>
<dbReference type="GO" id="GO:0009279">
    <property type="term" value="C:cell outer membrane"/>
    <property type="evidence" value="ECO:0007669"/>
    <property type="project" value="UniProtKB-SubCell"/>
</dbReference>
<dbReference type="SUPFAM" id="SSF82171">
    <property type="entry name" value="DPP6 N-terminal domain-like"/>
    <property type="match status" value="1"/>
</dbReference>
<dbReference type="KEGG" id="fli:Fleli_1502"/>
<evidence type="ECO:0000256" key="2">
    <source>
        <dbReference type="ARBA" id="ARBA00023136"/>
    </source>
</evidence>
<dbReference type="SUPFAM" id="SSF48452">
    <property type="entry name" value="TPR-like"/>
    <property type="match status" value="1"/>
</dbReference>
<dbReference type="OrthoDB" id="1490539at2"/>
<evidence type="ECO:0000256" key="3">
    <source>
        <dbReference type="ARBA" id="ARBA00023237"/>
    </source>
</evidence>
<dbReference type="Pfam" id="PF07676">
    <property type="entry name" value="PD40"/>
    <property type="match status" value="2"/>
</dbReference>
<dbReference type="Gene3D" id="3.30.1330.60">
    <property type="entry name" value="OmpA-like domain"/>
    <property type="match status" value="1"/>
</dbReference>
<proteinExistence type="predicted"/>
<dbReference type="Gene3D" id="1.25.40.10">
    <property type="entry name" value="Tetratricopeptide repeat domain"/>
    <property type="match status" value="1"/>
</dbReference>
<dbReference type="InterPro" id="IPR006664">
    <property type="entry name" value="OMP_bac"/>
</dbReference>
<dbReference type="PANTHER" id="PTHR30329">
    <property type="entry name" value="STATOR ELEMENT OF FLAGELLAR MOTOR COMPLEX"/>
    <property type="match status" value="1"/>
</dbReference>
<feature type="compositionally biased region" description="Polar residues" evidence="5">
    <location>
        <begin position="781"/>
        <end position="792"/>
    </location>
</feature>
<keyword evidence="2 4" id="KW-0472">Membrane</keyword>